<gene>
    <name evidence="2" type="ORF">O1D97_10445</name>
</gene>
<keyword evidence="1" id="KW-0812">Transmembrane</keyword>
<protein>
    <submittedName>
        <fullName evidence="2">Uncharacterized protein</fullName>
    </submittedName>
</protein>
<dbReference type="EMBL" id="JAPUBN010000015">
    <property type="protein sequence ID" value="MCZ2722061.1"/>
    <property type="molecule type" value="Genomic_DNA"/>
</dbReference>
<dbReference type="Gene3D" id="3.30.450.220">
    <property type="entry name" value="LuxQ periplasmic domain, N-terminal subdomain"/>
    <property type="match status" value="1"/>
</dbReference>
<accession>A0ABT4JUH5</accession>
<dbReference type="InterPro" id="IPR029151">
    <property type="entry name" value="Sensor-like_sf"/>
</dbReference>
<comment type="caution">
    <text evidence="2">The sequence shown here is derived from an EMBL/GenBank/DDBJ whole genome shotgun (WGS) entry which is preliminary data.</text>
</comment>
<keyword evidence="1" id="KW-1133">Transmembrane helix</keyword>
<evidence type="ECO:0000313" key="3">
    <source>
        <dbReference type="Proteomes" id="UP001149719"/>
    </source>
</evidence>
<reference evidence="2" key="1">
    <citation type="submission" date="2022-12" db="EMBL/GenBank/DDBJ databases">
        <title>Marinomonas 15G1-11 sp. nov, isolated from marine algae.</title>
        <authorList>
            <person name="Butt M."/>
            <person name="Choi D.G."/>
            <person name="Kim J.M."/>
            <person name="Lee J.K."/>
            <person name="Baek J.H."/>
            <person name="Jeon C.O."/>
        </authorList>
    </citation>
    <scope>NUCLEOTIDE SEQUENCE</scope>
    <source>
        <strain evidence="2">15G1-11</strain>
    </source>
</reference>
<sequence>MFLEKESLEQRFKGRLRTLFIIVFIALSGLCTLWELNQAKQSTLVQLESKYGLVENTFFDYLQRAEFELTTIAQLFSSSNLPKGKEIEALFSSHDAFLLGVIDFIYLKKSDGTSVEDPRGHLYLNDSVLLYSPFSKIGKWQIFSTGEGRYFLVFKKSMVSIEGKNLGYIYGFISLNNNFVFANSLLDSVNVDGVTLSTKQGSIIFDVKTSRLLSANPLRIYSEEIELSGQPSALELGVFLQEPNILSLDDVLGYKILLLALSFLAGYFIVLHLSRTSIFVPIIDSINDLSSTKNTRYQEFDDIEKIVNGKSASEAEQLRALQLLMESESIVVIFCDEVASVLRMNQEARHLFNDADSARTLFDFMPIISHSPIQQALKGEVGTNFNLRFSHVNKIIHWTLYPYIAESGFRGVALIGNDVTKETQLEWQLSQVQSVSLLAGKQFGCEELLTELNYLAGRNENSDNFPVGEWLSSLVFGFRGIEGVKNGVNDIRCTLGRLLCDELNRVPVDFYKRDDILIDCEIDSACVTYVWPREFRSLVTSVVMMIHSNELVEEKVIAFKIENQKLIISVTGISHSRPVFNTLVERLSEKIGARLDMENDQNFSIHLPYILTERDMVELPNDSCVIWVENGYERGSLVQSAFSKLNVEIINVRSPDDLFLQSEKLKRIDAVLVGCASCSDSDYKNLVHTMSMMFDRHNDLPIAMVGVNKALNEDDLFLEYYPFSYSFAELLISLFQLRPIIPEDMRVKGRNWLFLGGTKVAKAIIRSEFSDHDIVPHFIDDADSYTALLNNYNIEAVVALDNSGSNRFVSMRQEYPNVRMILTQNVELPINTEFFLITLPYDAPRIKEMIEFVSNKKSIN</sequence>
<feature type="transmembrane region" description="Helical" evidence="1">
    <location>
        <begin position="16"/>
        <end position="36"/>
    </location>
</feature>
<dbReference type="Proteomes" id="UP001149719">
    <property type="component" value="Unassembled WGS sequence"/>
</dbReference>
<keyword evidence="1" id="KW-0472">Membrane</keyword>
<keyword evidence="3" id="KW-1185">Reference proteome</keyword>
<evidence type="ECO:0000313" key="2">
    <source>
        <dbReference type="EMBL" id="MCZ2722061.1"/>
    </source>
</evidence>
<proteinExistence type="predicted"/>
<organism evidence="2 3">
    <name type="scientific">Marinomonas phaeophyticola</name>
    <dbReference type="NCBI Taxonomy" id="3004091"/>
    <lineage>
        <taxon>Bacteria</taxon>
        <taxon>Pseudomonadati</taxon>
        <taxon>Pseudomonadota</taxon>
        <taxon>Gammaproteobacteria</taxon>
        <taxon>Oceanospirillales</taxon>
        <taxon>Oceanospirillaceae</taxon>
        <taxon>Marinomonas</taxon>
    </lineage>
</organism>
<name>A0ABT4JUH5_9GAMM</name>
<dbReference type="RefSeq" id="WP_269125373.1">
    <property type="nucleotide sequence ID" value="NZ_JAPUBN010000015.1"/>
</dbReference>
<dbReference type="SUPFAM" id="SSF103190">
    <property type="entry name" value="Sensory domain-like"/>
    <property type="match status" value="1"/>
</dbReference>
<dbReference type="InterPro" id="IPR043056">
    <property type="entry name" value="LuxQ-periplasm_N"/>
</dbReference>
<feature type="transmembrane region" description="Helical" evidence="1">
    <location>
        <begin position="256"/>
        <end position="274"/>
    </location>
</feature>
<evidence type="ECO:0000256" key="1">
    <source>
        <dbReference type="SAM" id="Phobius"/>
    </source>
</evidence>